<dbReference type="GO" id="GO:0009279">
    <property type="term" value="C:cell outer membrane"/>
    <property type="evidence" value="ECO:0007669"/>
    <property type="project" value="UniProtKB-SubCell"/>
</dbReference>
<dbReference type="AlphaFoldDB" id="A0A1I7EUG6"/>
<dbReference type="Proteomes" id="UP000199138">
    <property type="component" value="Unassembled WGS sequence"/>
</dbReference>
<dbReference type="STRING" id="1224947.SAMN05216480_101208"/>
<dbReference type="Gene3D" id="2.40.170.20">
    <property type="entry name" value="TonB-dependent receptor, beta-barrel domain"/>
    <property type="match status" value="1"/>
</dbReference>
<dbReference type="InterPro" id="IPR008969">
    <property type="entry name" value="CarboxyPept-like_regulatory"/>
</dbReference>
<keyword evidence="8" id="KW-0732">Signal</keyword>
<accession>A0A1I7EUG6</accession>
<evidence type="ECO:0000313" key="10">
    <source>
        <dbReference type="EMBL" id="SFU27542.1"/>
    </source>
</evidence>
<evidence type="ECO:0000259" key="9">
    <source>
        <dbReference type="Pfam" id="PF07715"/>
    </source>
</evidence>
<name>A0A1I7EUG6_9FLAO</name>
<evidence type="ECO:0000256" key="6">
    <source>
        <dbReference type="ARBA" id="ARBA00023237"/>
    </source>
</evidence>
<dbReference type="Gene3D" id="2.170.130.10">
    <property type="entry name" value="TonB-dependent receptor, plug domain"/>
    <property type="match status" value="1"/>
</dbReference>
<feature type="domain" description="TonB-dependent receptor plug" evidence="9">
    <location>
        <begin position="127"/>
        <end position="233"/>
    </location>
</feature>
<dbReference type="Gene3D" id="2.60.40.1120">
    <property type="entry name" value="Carboxypeptidase-like, regulatory domain"/>
    <property type="match status" value="1"/>
</dbReference>
<keyword evidence="4 7" id="KW-0812">Transmembrane</keyword>
<dbReference type="InterPro" id="IPR023996">
    <property type="entry name" value="TonB-dep_OMP_SusC/RagA"/>
</dbReference>
<reference evidence="10 11" key="1">
    <citation type="submission" date="2016-10" db="EMBL/GenBank/DDBJ databases">
        <authorList>
            <person name="de Groot N.N."/>
        </authorList>
    </citation>
    <scope>NUCLEOTIDE SEQUENCE [LARGE SCALE GENOMIC DNA]</scope>
    <source>
        <strain evidence="10 11">CGMCC 1.12333</strain>
    </source>
</reference>
<dbReference type="InterPro" id="IPR012910">
    <property type="entry name" value="Plug_dom"/>
</dbReference>
<protein>
    <submittedName>
        <fullName evidence="10">TonB-linked outer membrane protein, SusC/RagA family</fullName>
    </submittedName>
</protein>
<evidence type="ECO:0000256" key="4">
    <source>
        <dbReference type="ARBA" id="ARBA00022692"/>
    </source>
</evidence>
<comment type="subcellular location">
    <subcellularLocation>
        <location evidence="1 7">Cell outer membrane</location>
        <topology evidence="1 7">Multi-pass membrane protein</topology>
    </subcellularLocation>
</comment>
<evidence type="ECO:0000256" key="3">
    <source>
        <dbReference type="ARBA" id="ARBA00022452"/>
    </source>
</evidence>
<evidence type="ECO:0000256" key="5">
    <source>
        <dbReference type="ARBA" id="ARBA00023136"/>
    </source>
</evidence>
<dbReference type="FunFam" id="2.170.130.10:FF:000008">
    <property type="entry name" value="SusC/RagA family TonB-linked outer membrane protein"/>
    <property type="match status" value="1"/>
</dbReference>
<dbReference type="InterPro" id="IPR037066">
    <property type="entry name" value="Plug_dom_sf"/>
</dbReference>
<keyword evidence="2 7" id="KW-0813">Transport</keyword>
<dbReference type="SUPFAM" id="SSF56935">
    <property type="entry name" value="Porins"/>
    <property type="match status" value="1"/>
</dbReference>
<evidence type="ECO:0000313" key="11">
    <source>
        <dbReference type="Proteomes" id="UP000199138"/>
    </source>
</evidence>
<dbReference type="NCBIfam" id="TIGR04056">
    <property type="entry name" value="OMP_RagA_SusC"/>
    <property type="match status" value="1"/>
</dbReference>
<gene>
    <name evidence="10" type="ORF">SAMN05216480_101208</name>
</gene>
<dbReference type="NCBIfam" id="TIGR04057">
    <property type="entry name" value="SusC_RagA_signa"/>
    <property type="match status" value="1"/>
</dbReference>
<dbReference type="InterPro" id="IPR023997">
    <property type="entry name" value="TonB-dep_OMP_SusC/RagA_CS"/>
</dbReference>
<feature type="signal peptide" evidence="8">
    <location>
        <begin position="1"/>
        <end position="31"/>
    </location>
</feature>
<dbReference type="Pfam" id="PF13715">
    <property type="entry name" value="CarbopepD_reg_2"/>
    <property type="match status" value="1"/>
</dbReference>
<dbReference type="EMBL" id="FPBK01000001">
    <property type="protein sequence ID" value="SFU27542.1"/>
    <property type="molecule type" value="Genomic_DNA"/>
</dbReference>
<keyword evidence="11" id="KW-1185">Reference proteome</keyword>
<dbReference type="Pfam" id="PF07715">
    <property type="entry name" value="Plug"/>
    <property type="match status" value="1"/>
</dbReference>
<sequence>MRINTLIPCRERLRMWVLFSLCLLATSQVFSQTQRTITGTVVEEGTNMPLPGVNVLEKGTKNGTATDFDGNFSITVSSDSAILEISYIGFKTQEVSTQGTSTLTVNLLPDFQSLDEVVVVGYGTQKKSDLTGAIGSVDTEALTERKMTNPLEALQGNVPGVQISNSTGRVGDGFDIVIRGQNSISGNNSPLFVVDGVPVDNIDFLNPQDIERMDILKDASSTAIYGSRGTNGVVIITTKNGSQAKGGLTVSVDSYFGVKEVARLPEMMNGSTWWRYHQSAYLATASVDPNTGTVTEETLYDAVVGTQNDELLRRAEANETYDWYDIMLKTGTQSNNFINVAGRSDNGLGYNIGMGYQKETGNIENESLDKYTFNVGVNHRINDKFSLGGSIKIALTEQQDGSAVAMRDAFRLNPFLSPYGLDGELFERPGKLTDANGDFIINKTSTYNPILTVNNTSDETRRWKGIGNMFFEYTPLPWLSFKTNFSTSFRNLRRGRYWGLMSDTGASLGQASAEVNKSENFNYTWDNQMNINYVYNDKHAFNFLALQSVYMNKTEYSSQYAYGFPFETGFYNTGSGAQSSYIIGTDYLKQQLSSFALRLNYTFDDKYLLTLSTRWDGSSLFPKEYRWDSFPSAALGWRISQEDFLADNKTISNLKLRASYGYTGNNVIDPYSTTNILDLQTYYDFNGTAANGWIPGSLANSTLQWERTREFNFGIDYGFLNNKISGSIELYDRKSKDLLLQQDLPSESGWPSVAANVGEVSNKGIEATLSTQILNTDDFSWDATVTFTKNTNEVLEIYGQTENDDVGNNLFIGESLNSYYNYVFDGVWQADEAAEAASYNQSEGQAKVKDINGDGQITPDDRVILGNSNPDWSGSFFTRVKWKQFDLSTSIITNQGVLVYSPFHENFTNVRDRGRQKLDINWYIPENDAGLPAQASNEYPQARNEGTYWRNNGVGYYRDASFVKVKNIALGYTLPSNALKKLGNIKYLRFYANVLNPFVFTDYDGYDPEWATANLGIGRTSYVTYQLGLSLKF</sequence>
<dbReference type="InterPro" id="IPR039426">
    <property type="entry name" value="TonB-dep_rcpt-like"/>
</dbReference>
<feature type="chain" id="PRO_5011791463" evidence="8">
    <location>
        <begin position="32"/>
        <end position="1033"/>
    </location>
</feature>
<keyword evidence="6 7" id="KW-0998">Cell outer membrane</keyword>
<comment type="similarity">
    <text evidence="7">Belongs to the TonB-dependent receptor family.</text>
</comment>
<evidence type="ECO:0000256" key="1">
    <source>
        <dbReference type="ARBA" id="ARBA00004571"/>
    </source>
</evidence>
<keyword evidence="3 7" id="KW-1134">Transmembrane beta strand</keyword>
<evidence type="ECO:0000256" key="2">
    <source>
        <dbReference type="ARBA" id="ARBA00022448"/>
    </source>
</evidence>
<evidence type="ECO:0000256" key="8">
    <source>
        <dbReference type="SAM" id="SignalP"/>
    </source>
</evidence>
<dbReference type="SUPFAM" id="SSF49464">
    <property type="entry name" value="Carboxypeptidase regulatory domain-like"/>
    <property type="match status" value="1"/>
</dbReference>
<proteinExistence type="inferred from homology"/>
<evidence type="ECO:0000256" key="7">
    <source>
        <dbReference type="PROSITE-ProRule" id="PRU01360"/>
    </source>
</evidence>
<dbReference type="RefSeq" id="WP_093021755.1">
    <property type="nucleotide sequence ID" value="NZ_FPBK01000001.1"/>
</dbReference>
<dbReference type="PROSITE" id="PS52016">
    <property type="entry name" value="TONB_DEPENDENT_REC_3"/>
    <property type="match status" value="1"/>
</dbReference>
<keyword evidence="5 7" id="KW-0472">Membrane</keyword>
<dbReference type="InterPro" id="IPR036942">
    <property type="entry name" value="Beta-barrel_TonB_sf"/>
</dbReference>
<dbReference type="OrthoDB" id="9768177at2"/>
<organism evidence="10 11">
    <name type="scientific">Pustulibacterium marinum</name>
    <dbReference type="NCBI Taxonomy" id="1224947"/>
    <lineage>
        <taxon>Bacteria</taxon>
        <taxon>Pseudomonadati</taxon>
        <taxon>Bacteroidota</taxon>
        <taxon>Flavobacteriia</taxon>
        <taxon>Flavobacteriales</taxon>
        <taxon>Flavobacteriaceae</taxon>
        <taxon>Pustulibacterium</taxon>
    </lineage>
</organism>